<dbReference type="AlphaFoldDB" id="A0A081AZ87"/>
<gene>
    <name evidence="2" type="ORF">F444_01868</name>
</gene>
<organism evidence="2 3">
    <name type="scientific">Phytophthora nicotianae P1976</name>
    <dbReference type="NCBI Taxonomy" id="1317066"/>
    <lineage>
        <taxon>Eukaryota</taxon>
        <taxon>Sar</taxon>
        <taxon>Stramenopiles</taxon>
        <taxon>Oomycota</taxon>
        <taxon>Peronosporomycetes</taxon>
        <taxon>Peronosporales</taxon>
        <taxon>Peronosporaceae</taxon>
        <taxon>Phytophthora</taxon>
    </lineage>
</organism>
<evidence type="ECO:0000313" key="3">
    <source>
        <dbReference type="Proteomes" id="UP000028582"/>
    </source>
</evidence>
<feature type="compositionally biased region" description="Low complexity" evidence="1">
    <location>
        <begin position="122"/>
        <end position="134"/>
    </location>
</feature>
<dbReference type="EMBL" id="ANJA01000349">
    <property type="protein sequence ID" value="ETO84198.1"/>
    <property type="molecule type" value="Genomic_DNA"/>
</dbReference>
<reference evidence="2 3" key="1">
    <citation type="submission" date="2013-11" db="EMBL/GenBank/DDBJ databases">
        <title>The Genome Sequence of Phytophthora parasitica P1976.</title>
        <authorList>
            <consortium name="The Broad Institute Genomics Platform"/>
            <person name="Russ C."/>
            <person name="Tyler B."/>
            <person name="Panabieres F."/>
            <person name="Shan W."/>
            <person name="Tripathy S."/>
            <person name="Grunwald N."/>
            <person name="Machado M."/>
            <person name="Johnson C.S."/>
            <person name="Walker B."/>
            <person name="Young S."/>
            <person name="Zeng Q."/>
            <person name="Gargeya S."/>
            <person name="Fitzgerald M."/>
            <person name="Haas B."/>
            <person name="Abouelleil A."/>
            <person name="Allen A.W."/>
            <person name="Alvarado L."/>
            <person name="Arachchi H.M."/>
            <person name="Berlin A.M."/>
            <person name="Chapman S.B."/>
            <person name="Gainer-Dewar J."/>
            <person name="Goldberg J."/>
            <person name="Griggs A."/>
            <person name="Gujja S."/>
            <person name="Hansen M."/>
            <person name="Howarth C."/>
            <person name="Imamovic A."/>
            <person name="Ireland A."/>
            <person name="Larimer J."/>
            <person name="McCowan C."/>
            <person name="Murphy C."/>
            <person name="Pearson M."/>
            <person name="Poon T.W."/>
            <person name="Priest M."/>
            <person name="Roberts A."/>
            <person name="Saif S."/>
            <person name="Shea T."/>
            <person name="Sisk P."/>
            <person name="Sykes S."/>
            <person name="Wortman J."/>
            <person name="Nusbaum C."/>
            <person name="Birren B."/>
        </authorList>
    </citation>
    <scope>NUCLEOTIDE SEQUENCE [LARGE SCALE GENOMIC DNA]</scope>
    <source>
        <strain evidence="2 3">P1976</strain>
    </source>
</reference>
<feature type="compositionally biased region" description="Acidic residues" evidence="1">
    <location>
        <begin position="61"/>
        <end position="82"/>
    </location>
</feature>
<name>A0A081AZ87_PHYNI</name>
<dbReference type="Proteomes" id="UP000028582">
    <property type="component" value="Unassembled WGS sequence"/>
</dbReference>
<feature type="region of interest" description="Disordered" evidence="1">
    <location>
        <begin position="1"/>
        <end position="142"/>
    </location>
</feature>
<sequence length="170" mass="18105">MGHTKATAGKDKLGADSIARRTRKSQQAPREGHAAPVNADERNDAANGDEEDPENQSGSDQEGDTNDSDDNAAGEMGVEEVGEGPSEVKEAVGEVEQNEEDVDEAGDAHNAEAVDDEDSASDSDSAQYSAQGSACSRGSRVDLNQVVVVDPTSWHADWAAWQKYFDDYCE</sequence>
<proteinExistence type="predicted"/>
<evidence type="ECO:0000313" key="2">
    <source>
        <dbReference type="EMBL" id="ETO84198.1"/>
    </source>
</evidence>
<feature type="compositionally biased region" description="Acidic residues" evidence="1">
    <location>
        <begin position="96"/>
        <end position="105"/>
    </location>
</feature>
<comment type="caution">
    <text evidence="2">The sequence shown here is derived from an EMBL/GenBank/DDBJ whole genome shotgun (WGS) entry which is preliminary data.</text>
</comment>
<protein>
    <submittedName>
        <fullName evidence="2">Uncharacterized protein</fullName>
    </submittedName>
</protein>
<accession>A0A081AZ87</accession>
<evidence type="ECO:0000256" key="1">
    <source>
        <dbReference type="SAM" id="MobiDB-lite"/>
    </source>
</evidence>